<name>A0A1W1WKE8_SULTA</name>
<proteinExistence type="predicted"/>
<evidence type="ECO:0000313" key="1">
    <source>
        <dbReference type="EMBL" id="SMC06781.1"/>
    </source>
</evidence>
<evidence type="ECO:0000313" key="2">
    <source>
        <dbReference type="Proteomes" id="UP000192660"/>
    </source>
</evidence>
<organism evidence="1 2">
    <name type="scientific">Sulfobacillus thermosulfidooxidans (strain DSM 9293 / VKM B-1269 / AT-1)</name>
    <dbReference type="NCBI Taxonomy" id="929705"/>
    <lineage>
        <taxon>Bacteria</taxon>
        <taxon>Bacillati</taxon>
        <taxon>Bacillota</taxon>
        <taxon>Clostridia</taxon>
        <taxon>Eubacteriales</taxon>
        <taxon>Clostridiales Family XVII. Incertae Sedis</taxon>
        <taxon>Sulfobacillus</taxon>
    </lineage>
</organism>
<evidence type="ECO:0008006" key="3">
    <source>
        <dbReference type="Google" id="ProtNLM"/>
    </source>
</evidence>
<dbReference type="Proteomes" id="UP000192660">
    <property type="component" value="Unassembled WGS sequence"/>
</dbReference>
<reference evidence="2" key="1">
    <citation type="submission" date="2017-04" db="EMBL/GenBank/DDBJ databases">
        <authorList>
            <person name="Varghese N."/>
            <person name="Submissions S."/>
        </authorList>
    </citation>
    <scope>NUCLEOTIDE SEQUENCE [LARGE SCALE GENOMIC DNA]</scope>
    <source>
        <strain evidence="2">DSM 9293</strain>
    </source>
</reference>
<dbReference type="EMBL" id="FWWY01000001">
    <property type="protein sequence ID" value="SMC06781.1"/>
    <property type="molecule type" value="Genomic_DNA"/>
</dbReference>
<dbReference type="AlphaFoldDB" id="A0A1W1WKE8"/>
<dbReference type="RefSeq" id="WP_020374060.1">
    <property type="nucleotide sequence ID" value="NZ_FWWY01000001.1"/>
</dbReference>
<dbReference type="PROSITE" id="PS51257">
    <property type="entry name" value="PROKAR_LIPOPROTEIN"/>
    <property type="match status" value="1"/>
</dbReference>
<keyword evidence="2" id="KW-1185">Reference proteome</keyword>
<gene>
    <name evidence="1" type="ORF">SAMN00768000_3016</name>
</gene>
<accession>A0A1W1WKE8</accession>
<protein>
    <recommendedName>
        <fullName evidence="3">Lipoprotein</fullName>
    </recommendedName>
</protein>
<sequence>MQTMRQHIDRWSHAALILGLITLITGCGAHHVAVTQHMKPNSISHSQPAQLPLLLPLEGTNPVSTLIVERGHGSRNLPVLVAHNAQLMVEVGCTGGGVLQIKPLTTVGPCTGSGLFTNAYSGMNGRALHLSIIARPQVVWEIRVAMSQSPAYPQ</sequence>